<keyword evidence="11" id="KW-0804">Transcription</keyword>
<evidence type="ECO:0000256" key="3">
    <source>
        <dbReference type="ARBA" id="ARBA00022679"/>
    </source>
</evidence>
<comment type="cofactor">
    <cofactor evidence="1">
        <name>Zn(2+)</name>
        <dbReference type="ChEBI" id="CHEBI:29105"/>
    </cofactor>
</comment>
<name>A0A382GZS6_9ZZZZ</name>
<evidence type="ECO:0000256" key="9">
    <source>
        <dbReference type="ARBA" id="ARBA00022842"/>
    </source>
</evidence>
<dbReference type="GO" id="GO:0006269">
    <property type="term" value="P:DNA replication, synthesis of primer"/>
    <property type="evidence" value="ECO:0007669"/>
    <property type="project" value="TreeGrafter"/>
</dbReference>
<dbReference type="GO" id="GO:0000428">
    <property type="term" value="C:DNA-directed RNA polymerase complex"/>
    <property type="evidence" value="ECO:0007669"/>
    <property type="project" value="UniProtKB-KW"/>
</dbReference>
<feature type="non-terminal residue" evidence="13">
    <location>
        <position position="1"/>
    </location>
</feature>
<evidence type="ECO:0000256" key="10">
    <source>
        <dbReference type="ARBA" id="ARBA00023125"/>
    </source>
</evidence>
<keyword evidence="3" id="KW-0808">Transferase</keyword>
<organism evidence="13">
    <name type="scientific">marine metagenome</name>
    <dbReference type="NCBI Taxonomy" id="408172"/>
    <lineage>
        <taxon>unclassified sequences</taxon>
        <taxon>metagenomes</taxon>
        <taxon>ecological metagenomes</taxon>
    </lineage>
</organism>
<reference evidence="13" key="1">
    <citation type="submission" date="2018-05" db="EMBL/GenBank/DDBJ databases">
        <authorList>
            <person name="Lanie J.A."/>
            <person name="Ng W.-L."/>
            <person name="Kazmierczak K.M."/>
            <person name="Andrzejewski T.M."/>
            <person name="Davidsen T.M."/>
            <person name="Wayne K.J."/>
            <person name="Tettelin H."/>
            <person name="Glass J.I."/>
            <person name="Rusch D."/>
            <person name="Podicherti R."/>
            <person name="Tsui H.-C.T."/>
            <person name="Winkler M.E."/>
        </authorList>
    </citation>
    <scope>NUCLEOTIDE SEQUENCE</scope>
</reference>
<dbReference type="PANTHER" id="PTHR30313">
    <property type="entry name" value="DNA PRIMASE"/>
    <property type="match status" value="1"/>
</dbReference>
<keyword evidence="4" id="KW-0548">Nucleotidyltransferase</keyword>
<sequence>VIPSAFIDDLLARTDIVEIIESRVTLKKTGQNYSGLCPFHQEKSPSFSVSQDKQFYYCFGCQASGSALTFLMEFERLDFISSVEALAARLGLSVPD</sequence>
<keyword evidence="7" id="KW-0863">Zinc-finger</keyword>
<dbReference type="GO" id="GO:0003899">
    <property type="term" value="F:DNA-directed RNA polymerase activity"/>
    <property type="evidence" value="ECO:0007669"/>
    <property type="project" value="InterPro"/>
</dbReference>
<dbReference type="InterPro" id="IPR002694">
    <property type="entry name" value="Znf_CHC2"/>
</dbReference>
<dbReference type="GO" id="GO:0008270">
    <property type="term" value="F:zinc ion binding"/>
    <property type="evidence" value="ECO:0007669"/>
    <property type="project" value="UniProtKB-KW"/>
</dbReference>
<dbReference type="InterPro" id="IPR050219">
    <property type="entry name" value="DnaG_primase"/>
</dbReference>
<dbReference type="SUPFAM" id="SSF57783">
    <property type="entry name" value="Zinc beta-ribbon"/>
    <property type="match status" value="1"/>
</dbReference>
<gene>
    <name evidence="13" type="ORF">METZ01_LOCUS233303</name>
</gene>
<protein>
    <recommendedName>
        <fullName evidence="12">Zinc finger CHC2-type domain-containing protein</fullName>
    </recommendedName>
</protein>
<dbReference type="InterPro" id="IPR036977">
    <property type="entry name" value="DNA_primase_Znf_CHC2"/>
</dbReference>
<feature type="non-terminal residue" evidence="13">
    <location>
        <position position="96"/>
    </location>
</feature>
<accession>A0A382GZS6</accession>
<dbReference type="GO" id="GO:0003677">
    <property type="term" value="F:DNA binding"/>
    <property type="evidence" value="ECO:0007669"/>
    <property type="project" value="UniProtKB-KW"/>
</dbReference>
<dbReference type="EMBL" id="UINC01058326">
    <property type="protein sequence ID" value="SVB80449.1"/>
    <property type="molecule type" value="Genomic_DNA"/>
</dbReference>
<keyword evidence="10" id="KW-0238">DNA-binding</keyword>
<evidence type="ECO:0000256" key="5">
    <source>
        <dbReference type="ARBA" id="ARBA00022705"/>
    </source>
</evidence>
<feature type="domain" description="Zinc finger CHC2-type" evidence="12">
    <location>
        <begin position="33"/>
        <end position="87"/>
    </location>
</feature>
<evidence type="ECO:0000256" key="2">
    <source>
        <dbReference type="ARBA" id="ARBA00022478"/>
    </source>
</evidence>
<dbReference type="FunFam" id="3.90.580.10:FF:000001">
    <property type="entry name" value="DNA primase"/>
    <property type="match status" value="1"/>
</dbReference>
<evidence type="ECO:0000256" key="7">
    <source>
        <dbReference type="ARBA" id="ARBA00022771"/>
    </source>
</evidence>
<evidence type="ECO:0000256" key="8">
    <source>
        <dbReference type="ARBA" id="ARBA00022833"/>
    </source>
</evidence>
<dbReference type="GO" id="GO:0005737">
    <property type="term" value="C:cytoplasm"/>
    <property type="evidence" value="ECO:0007669"/>
    <property type="project" value="TreeGrafter"/>
</dbReference>
<evidence type="ECO:0000256" key="1">
    <source>
        <dbReference type="ARBA" id="ARBA00001947"/>
    </source>
</evidence>
<evidence type="ECO:0000256" key="4">
    <source>
        <dbReference type="ARBA" id="ARBA00022695"/>
    </source>
</evidence>
<proteinExistence type="predicted"/>
<evidence type="ECO:0000256" key="11">
    <source>
        <dbReference type="ARBA" id="ARBA00023163"/>
    </source>
</evidence>
<dbReference type="PANTHER" id="PTHR30313:SF2">
    <property type="entry name" value="DNA PRIMASE"/>
    <property type="match status" value="1"/>
</dbReference>
<dbReference type="SMART" id="SM00400">
    <property type="entry name" value="ZnF_CHCC"/>
    <property type="match status" value="1"/>
</dbReference>
<evidence type="ECO:0000256" key="6">
    <source>
        <dbReference type="ARBA" id="ARBA00022723"/>
    </source>
</evidence>
<dbReference type="Gene3D" id="3.90.580.10">
    <property type="entry name" value="Zinc finger, CHC2-type domain"/>
    <property type="match status" value="1"/>
</dbReference>
<keyword evidence="5" id="KW-0235">DNA replication</keyword>
<dbReference type="AlphaFoldDB" id="A0A382GZS6"/>
<keyword evidence="6" id="KW-0479">Metal-binding</keyword>
<evidence type="ECO:0000259" key="12">
    <source>
        <dbReference type="SMART" id="SM00400"/>
    </source>
</evidence>
<keyword evidence="2" id="KW-0240">DNA-directed RNA polymerase</keyword>
<keyword evidence="9" id="KW-0460">Magnesium</keyword>
<evidence type="ECO:0000313" key="13">
    <source>
        <dbReference type="EMBL" id="SVB80449.1"/>
    </source>
</evidence>
<keyword evidence="8" id="KW-0862">Zinc</keyword>
<dbReference type="Pfam" id="PF01807">
    <property type="entry name" value="Zn_ribbon_DnaG"/>
    <property type="match status" value="1"/>
</dbReference>